<dbReference type="EMBL" id="JBFOLK010000013">
    <property type="protein sequence ID" value="KAL2465366.1"/>
    <property type="molecule type" value="Genomic_DNA"/>
</dbReference>
<dbReference type="PANTHER" id="PTHR43888">
    <property type="entry name" value="DNAJ-LIKE-2, ISOFORM A-RELATED"/>
    <property type="match status" value="1"/>
</dbReference>
<evidence type="ECO:0000259" key="1">
    <source>
        <dbReference type="PROSITE" id="PS50076"/>
    </source>
</evidence>
<dbReference type="InterPro" id="IPR036869">
    <property type="entry name" value="J_dom_sf"/>
</dbReference>
<evidence type="ECO:0000313" key="3">
    <source>
        <dbReference type="Proteomes" id="UP001604336"/>
    </source>
</evidence>
<sequence>MFGRVPKKSDNTKYFEILGVPNTASQDDLNKAYKKAAIKNHPDKGGDPEKFKELAHAYEVLRNPENREIYYQYGEYALKEGMGGGSGGVKSLHKYLAWHSIHVILFQNILCKT</sequence>
<dbReference type="AlphaFoldDB" id="A0ABD1PN82"/>
<dbReference type="InterPro" id="IPR001623">
    <property type="entry name" value="DnaJ_domain"/>
</dbReference>
<name>A0ABD1PN82_9LAMI</name>
<dbReference type="Pfam" id="PF00226">
    <property type="entry name" value="DnaJ"/>
    <property type="match status" value="1"/>
</dbReference>
<dbReference type="SMART" id="SM00271">
    <property type="entry name" value="DnaJ"/>
    <property type="match status" value="1"/>
</dbReference>
<dbReference type="Gene3D" id="1.10.287.110">
    <property type="entry name" value="DnaJ domain"/>
    <property type="match status" value="1"/>
</dbReference>
<protein>
    <submittedName>
        <fullName evidence="2">Chaperone protein dnaJ 3</fullName>
    </submittedName>
</protein>
<dbReference type="CDD" id="cd06257">
    <property type="entry name" value="DnaJ"/>
    <property type="match status" value="1"/>
</dbReference>
<dbReference type="InterPro" id="IPR018253">
    <property type="entry name" value="DnaJ_domain_CS"/>
</dbReference>
<feature type="domain" description="J" evidence="1">
    <location>
        <begin position="13"/>
        <end position="74"/>
    </location>
</feature>
<comment type="caution">
    <text evidence="2">The sequence shown here is derived from an EMBL/GenBank/DDBJ whole genome shotgun (WGS) entry which is preliminary data.</text>
</comment>
<proteinExistence type="predicted"/>
<evidence type="ECO:0000313" key="2">
    <source>
        <dbReference type="EMBL" id="KAL2465366.1"/>
    </source>
</evidence>
<dbReference type="Proteomes" id="UP001604336">
    <property type="component" value="Unassembled WGS sequence"/>
</dbReference>
<dbReference type="SUPFAM" id="SSF46565">
    <property type="entry name" value="Chaperone J-domain"/>
    <property type="match status" value="1"/>
</dbReference>
<accession>A0ABD1PN82</accession>
<reference evidence="3" key="1">
    <citation type="submission" date="2024-07" db="EMBL/GenBank/DDBJ databases">
        <title>Two chromosome-level genome assemblies of Korean endemic species Abeliophyllum distichum and Forsythia ovata (Oleaceae).</title>
        <authorList>
            <person name="Jang H."/>
        </authorList>
    </citation>
    <scope>NUCLEOTIDE SEQUENCE [LARGE SCALE GENOMIC DNA]</scope>
</reference>
<keyword evidence="3" id="KW-1185">Reference proteome</keyword>
<dbReference type="PROSITE" id="PS50076">
    <property type="entry name" value="DNAJ_2"/>
    <property type="match status" value="1"/>
</dbReference>
<dbReference type="InterPro" id="IPR044713">
    <property type="entry name" value="DNJA1/2-like"/>
</dbReference>
<organism evidence="2 3">
    <name type="scientific">Abeliophyllum distichum</name>
    <dbReference type="NCBI Taxonomy" id="126358"/>
    <lineage>
        <taxon>Eukaryota</taxon>
        <taxon>Viridiplantae</taxon>
        <taxon>Streptophyta</taxon>
        <taxon>Embryophyta</taxon>
        <taxon>Tracheophyta</taxon>
        <taxon>Spermatophyta</taxon>
        <taxon>Magnoliopsida</taxon>
        <taxon>eudicotyledons</taxon>
        <taxon>Gunneridae</taxon>
        <taxon>Pentapetalae</taxon>
        <taxon>asterids</taxon>
        <taxon>lamiids</taxon>
        <taxon>Lamiales</taxon>
        <taxon>Oleaceae</taxon>
        <taxon>Forsythieae</taxon>
        <taxon>Abeliophyllum</taxon>
    </lineage>
</organism>
<dbReference type="PROSITE" id="PS00636">
    <property type="entry name" value="DNAJ_1"/>
    <property type="match status" value="1"/>
</dbReference>
<gene>
    <name evidence="2" type="ORF">Adt_41217</name>
</gene>
<dbReference type="PRINTS" id="PR00625">
    <property type="entry name" value="JDOMAIN"/>
</dbReference>